<dbReference type="EMBL" id="LT607413">
    <property type="protein sequence ID" value="SCF24335.1"/>
    <property type="molecule type" value="Genomic_DNA"/>
</dbReference>
<name>A0A1C4YUA0_MICEC</name>
<accession>A0A1C4YUA0</accession>
<dbReference type="Proteomes" id="UP000198253">
    <property type="component" value="Chromosome I"/>
</dbReference>
<feature type="compositionally biased region" description="Basic and acidic residues" evidence="1">
    <location>
        <begin position="22"/>
        <end position="37"/>
    </location>
</feature>
<keyword evidence="4" id="KW-1185">Reference proteome</keyword>
<feature type="region of interest" description="Disordered" evidence="1">
    <location>
        <begin position="20"/>
        <end position="61"/>
    </location>
</feature>
<reference evidence="4" key="1">
    <citation type="submission" date="2016-06" db="EMBL/GenBank/DDBJ databases">
        <authorList>
            <person name="Varghese N."/>
            <person name="Submissions Spin"/>
        </authorList>
    </citation>
    <scope>NUCLEOTIDE SEQUENCE [LARGE SCALE GENOMIC DNA]</scope>
    <source>
        <strain evidence="4">DSM 43816</strain>
    </source>
</reference>
<organism evidence="3 4">
    <name type="scientific">Micromonospora echinospora</name>
    <name type="common">Micromonospora purpurea</name>
    <dbReference type="NCBI Taxonomy" id="1877"/>
    <lineage>
        <taxon>Bacteria</taxon>
        <taxon>Bacillati</taxon>
        <taxon>Actinomycetota</taxon>
        <taxon>Actinomycetes</taxon>
        <taxon>Micromonosporales</taxon>
        <taxon>Micromonosporaceae</taxon>
        <taxon>Micromonospora</taxon>
    </lineage>
</organism>
<keyword evidence="2" id="KW-0732">Signal</keyword>
<proteinExistence type="predicted"/>
<evidence type="ECO:0000256" key="1">
    <source>
        <dbReference type="SAM" id="MobiDB-lite"/>
    </source>
</evidence>
<evidence type="ECO:0000313" key="4">
    <source>
        <dbReference type="Proteomes" id="UP000198253"/>
    </source>
</evidence>
<feature type="signal peptide" evidence="2">
    <location>
        <begin position="1"/>
        <end position="22"/>
    </location>
</feature>
<gene>
    <name evidence="3" type="ORF">GA0070618_4388</name>
</gene>
<evidence type="ECO:0000313" key="3">
    <source>
        <dbReference type="EMBL" id="SCF24335.1"/>
    </source>
</evidence>
<feature type="chain" id="PRO_5043354857" evidence="2">
    <location>
        <begin position="23"/>
        <end position="61"/>
    </location>
</feature>
<dbReference type="InParanoid" id="A0A1C4YUA0"/>
<sequence>MRRLLIVTMVAASILTAGGAPRADELPNVRYSADVRDPPPTGPPGLTTDEIPDPPPERDKG</sequence>
<protein>
    <submittedName>
        <fullName evidence="3">Uncharacterized protein</fullName>
    </submittedName>
</protein>
<dbReference type="RefSeq" id="WP_143740503.1">
    <property type="nucleotide sequence ID" value="NZ_LT607413.1"/>
</dbReference>
<dbReference type="AlphaFoldDB" id="A0A1C4YUA0"/>
<evidence type="ECO:0000256" key="2">
    <source>
        <dbReference type="SAM" id="SignalP"/>
    </source>
</evidence>